<evidence type="ECO:0000313" key="2">
    <source>
        <dbReference type="EMBL" id="CEK56845.1"/>
    </source>
</evidence>
<dbReference type="AlphaFoldDB" id="A0A0B6YMZ1"/>
<evidence type="ECO:0000256" key="1">
    <source>
        <dbReference type="SAM" id="MobiDB-lite"/>
    </source>
</evidence>
<protein>
    <submittedName>
        <fullName evidence="2">Uncharacterized protein</fullName>
    </submittedName>
</protein>
<dbReference type="EMBL" id="HACG01009980">
    <property type="protein sequence ID" value="CEK56845.1"/>
    <property type="molecule type" value="Transcribed_RNA"/>
</dbReference>
<reference evidence="2" key="1">
    <citation type="submission" date="2014-12" db="EMBL/GenBank/DDBJ databases">
        <title>Insight into the proteome of Arion vulgaris.</title>
        <authorList>
            <person name="Aradska J."/>
            <person name="Bulat T."/>
            <person name="Smidak R."/>
            <person name="Sarate P."/>
            <person name="Gangsoo J."/>
            <person name="Sialana F."/>
            <person name="Bilban M."/>
            <person name="Lubec G."/>
        </authorList>
    </citation>
    <scope>NUCLEOTIDE SEQUENCE</scope>
    <source>
        <tissue evidence="2">Skin</tissue>
    </source>
</reference>
<name>A0A0B6YMZ1_9EUPU</name>
<organism evidence="2">
    <name type="scientific">Arion vulgaris</name>
    <dbReference type="NCBI Taxonomy" id="1028688"/>
    <lineage>
        <taxon>Eukaryota</taxon>
        <taxon>Metazoa</taxon>
        <taxon>Spiralia</taxon>
        <taxon>Lophotrochozoa</taxon>
        <taxon>Mollusca</taxon>
        <taxon>Gastropoda</taxon>
        <taxon>Heterobranchia</taxon>
        <taxon>Euthyneura</taxon>
        <taxon>Panpulmonata</taxon>
        <taxon>Eupulmonata</taxon>
        <taxon>Stylommatophora</taxon>
        <taxon>Helicina</taxon>
        <taxon>Arionoidea</taxon>
        <taxon>Arionidae</taxon>
        <taxon>Arion</taxon>
    </lineage>
</organism>
<feature type="non-terminal residue" evidence="2">
    <location>
        <position position="1"/>
    </location>
</feature>
<feature type="non-terminal residue" evidence="2">
    <location>
        <position position="113"/>
    </location>
</feature>
<sequence>ENSRLATVDEDQEHSVAKTIKARLMNLGGKLGGDKNKNRDTVRRDSDTPSMKSASGVEIGDTVGVAVRNPSGGGKVVVDMLEMLPIRGQGGEESGEEGESGGNRNFYGDKGGE</sequence>
<proteinExistence type="predicted"/>
<accession>A0A0B6YMZ1</accession>
<feature type="region of interest" description="Disordered" evidence="1">
    <location>
        <begin position="86"/>
        <end position="113"/>
    </location>
</feature>
<gene>
    <name evidence="2" type="primary">ORF28660</name>
</gene>
<feature type="region of interest" description="Disordered" evidence="1">
    <location>
        <begin position="27"/>
        <end position="56"/>
    </location>
</feature>
<feature type="compositionally biased region" description="Basic and acidic residues" evidence="1">
    <location>
        <begin position="32"/>
        <end position="47"/>
    </location>
</feature>